<dbReference type="EMBL" id="CP063169">
    <property type="protein sequence ID" value="QOR71351.1"/>
    <property type="molecule type" value="Genomic_DNA"/>
</dbReference>
<dbReference type="KEGG" id="halt:IM660_03360"/>
<accession>A0A7M1SV42</accession>
<sequence>MTGVRAPRDRGSVTAELAILLPAVVLMLVAVLTAAAAGVAQVRCADAARAGARAAALGETTGQVVEIAEHVAGADVEVGVSRDGEWVMVGVRTGLPLGPLGRLIEVSADASTPVEPGWAEGAP</sequence>
<organism evidence="2 3">
    <name type="scientific">Ruania alkalisoli</name>
    <dbReference type="NCBI Taxonomy" id="2779775"/>
    <lineage>
        <taxon>Bacteria</taxon>
        <taxon>Bacillati</taxon>
        <taxon>Actinomycetota</taxon>
        <taxon>Actinomycetes</taxon>
        <taxon>Micrococcales</taxon>
        <taxon>Ruaniaceae</taxon>
        <taxon>Ruania</taxon>
    </lineage>
</organism>
<dbReference type="RefSeq" id="WP_193498014.1">
    <property type="nucleotide sequence ID" value="NZ_CP063169.1"/>
</dbReference>
<evidence type="ECO:0000313" key="2">
    <source>
        <dbReference type="EMBL" id="QOR71351.1"/>
    </source>
</evidence>
<name>A0A7M1SV42_9MICO</name>
<protein>
    <submittedName>
        <fullName evidence="2">Pilus assembly protein</fullName>
    </submittedName>
</protein>
<keyword evidence="3" id="KW-1185">Reference proteome</keyword>
<proteinExistence type="predicted"/>
<feature type="domain" description="TadE-like" evidence="1">
    <location>
        <begin position="11"/>
        <end position="53"/>
    </location>
</feature>
<dbReference type="NCBIfam" id="NF041390">
    <property type="entry name" value="TadE_Rv3655c"/>
    <property type="match status" value="1"/>
</dbReference>
<reference evidence="2 3" key="1">
    <citation type="submission" date="2020-10" db="EMBL/GenBank/DDBJ databases">
        <title>Haloactinobacterium sp. RN3S43, a bacterium isolated from saline soil.</title>
        <authorList>
            <person name="Sun J.-Q."/>
        </authorList>
    </citation>
    <scope>NUCLEOTIDE SEQUENCE [LARGE SCALE GENOMIC DNA]</scope>
    <source>
        <strain evidence="2 3">RN3S43</strain>
    </source>
</reference>
<dbReference type="Pfam" id="PF07811">
    <property type="entry name" value="TadE"/>
    <property type="match status" value="1"/>
</dbReference>
<dbReference type="AlphaFoldDB" id="A0A7M1SV42"/>
<gene>
    <name evidence="2" type="ORF">IM660_03360</name>
</gene>
<dbReference type="InterPro" id="IPR049790">
    <property type="entry name" value="Rv3655c/TadE"/>
</dbReference>
<evidence type="ECO:0000259" key="1">
    <source>
        <dbReference type="Pfam" id="PF07811"/>
    </source>
</evidence>
<dbReference type="Proteomes" id="UP000593758">
    <property type="component" value="Chromosome"/>
</dbReference>
<evidence type="ECO:0000313" key="3">
    <source>
        <dbReference type="Proteomes" id="UP000593758"/>
    </source>
</evidence>
<dbReference type="InterPro" id="IPR012495">
    <property type="entry name" value="TadE-like_dom"/>
</dbReference>